<name>A0ABP9QS39_9PSEU</name>
<keyword evidence="5 8" id="KW-0812">Transmembrane</keyword>
<keyword evidence="6 8" id="KW-1133">Transmembrane helix</keyword>
<comment type="caution">
    <text evidence="9">The sequence shown here is derived from an EMBL/GenBank/DDBJ whole genome shotgun (WGS) entry which is preliminary data.</text>
</comment>
<keyword evidence="10" id="KW-1185">Reference proteome</keyword>
<feature type="transmembrane region" description="Helical" evidence="8">
    <location>
        <begin position="268"/>
        <end position="296"/>
    </location>
</feature>
<feature type="transmembrane region" description="Helical" evidence="8">
    <location>
        <begin position="308"/>
        <end position="328"/>
    </location>
</feature>
<keyword evidence="3" id="KW-1003">Cell membrane</keyword>
<dbReference type="Proteomes" id="UP001428817">
    <property type="component" value="Unassembled WGS sequence"/>
</dbReference>
<evidence type="ECO:0000256" key="8">
    <source>
        <dbReference type="SAM" id="Phobius"/>
    </source>
</evidence>
<feature type="transmembrane region" description="Helical" evidence="8">
    <location>
        <begin position="57"/>
        <end position="77"/>
    </location>
</feature>
<evidence type="ECO:0000256" key="7">
    <source>
        <dbReference type="ARBA" id="ARBA00023136"/>
    </source>
</evidence>
<proteinExistence type="predicted"/>
<sequence>MVAPTTTMAKRASESRPGLAELALRYPALGPGCALLLAGVVFAVANDRFLAVDNLSLVLAQSLVVGTLALGQTLVILTAGIDLGNAAIMVFGTLLMAKFAADGAGLLALVCGVLLCAFFGAVSGGLVTGLGLPPFIVTLGMLTVVTASGRIYAAGQSYPVTDGLLSALGTRFYLFGQVEFTVGMVLALLMFVAVWYLLTRTAWGRHVYALGNDPEAARLTGIHVNRTLFSVYLLAGVIYGIAAWQAVGRIPNADPNAYQLGNLDSITAVVIGGTSLFGGRGGVFGTLIGALLVGVLRNGLTLVGIDSLYQDVATGILVIVAVALDRLARRRSR</sequence>
<dbReference type="PANTHER" id="PTHR32196:SF21">
    <property type="entry name" value="ABC TRANSPORTER PERMEASE PROTEIN YPHD-RELATED"/>
    <property type="match status" value="1"/>
</dbReference>
<evidence type="ECO:0000256" key="4">
    <source>
        <dbReference type="ARBA" id="ARBA00022519"/>
    </source>
</evidence>
<dbReference type="CDD" id="cd06579">
    <property type="entry name" value="TM_PBP1_transp_AraH_like"/>
    <property type="match status" value="1"/>
</dbReference>
<gene>
    <name evidence="9" type="ORF">GCM10023321_58040</name>
</gene>
<keyword evidence="2" id="KW-0813">Transport</keyword>
<evidence type="ECO:0000256" key="1">
    <source>
        <dbReference type="ARBA" id="ARBA00004651"/>
    </source>
</evidence>
<keyword evidence="7 8" id="KW-0472">Membrane</keyword>
<evidence type="ECO:0000256" key="5">
    <source>
        <dbReference type="ARBA" id="ARBA00022692"/>
    </source>
</evidence>
<organism evidence="9 10">
    <name type="scientific">Pseudonocardia eucalypti</name>
    <dbReference type="NCBI Taxonomy" id="648755"/>
    <lineage>
        <taxon>Bacteria</taxon>
        <taxon>Bacillati</taxon>
        <taxon>Actinomycetota</taxon>
        <taxon>Actinomycetes</taxon>
        <taxon>Pseudonocardiales</taxon>
        <taxon>Pseudonocardiaceae</taxon>
        <taxon>Pseudonocardia</taxon>
    </lineage>
</organism>
<feature type="transmembrane region" description="Helical" evidence="8">
    <location>
        <begin position="132"/>
        <end position="152"/>
    </location>
</feature>
<feature type="transmembrane region" description="Helical" evidence="8">
    <location>
        <begin position="172"/>
        <end position="198"/>
    </location>
</feature>
<accession>A0ABP9QS39</accession>
<dbReference type="PANTHER" id="PTHR32196">
    <property type="entry name" value="ABC TRANSPORTER PERMEASE PROTEIN YPHD-RELATED-RELATED"/>
    <property type="match status" value="1"/>
</dbReference>
<evidence type="ECO:0000256" key="3">
    <source>
        <dbReference type="ARBA" id="ARBA00022475"/>
    </source>
</evidence>
<feature type="transmembrane region" description="Helical" evidence="8">
    <location>
        <begin position="26"/>
        <end position="45"/>
    </location>
</feature>
<keyword evidence="4" id="KW-0997">Cell inner membrane</keyword>
<reference evidence="10" key="1">
    <citation type="journal article" date="2019" name="Int. J. Syst. Evol. Microbiol.">
        <title>The Global Catalogue of Microorganisms (GCM) 10K type strain sequencing project: providing services to taxonomists for standard genome sequencing and annotation.</title>
        <authorList>
            <consortium name="The Broad Institute Genomics Platform"/>
            <consortium name="The Broad Institute Genome Sequencing Center for Infectious Disease"/>
            <person name="Wu L."/>
            <person name="Ma J."/>
        </authorList>
    </citation>
    <scope>NUCLEOTIDE SEQUENCE [LARGE SCALE GENOMIC DNA]</scope>
    <source>
        <strain evidence="10">JCM 18303</strain>
    </source>
</reference>
<evidence type="ECO:0000313" key="9">
    <source>
        <dbReference type="EMBL" id="GAA5166639.1"/>
    </source>
</evidence>
<feature type="transmembrane region" description="Helical" evidence="8">
    <location>
        <begin position="106"/>
        <end position="126"/>
    </location>
</feature>
<evidence type="ECO:0000313" key="10">
    <source>
        <dbReference type="Proteomes" id="UP001428817"/>
    </source>
</evidence>
<evidence type="ECO:0000256" key="6">
    <source>
        <dbReference type="ARBA" id="ARBA00022989"/>
    </source>
</evidence>
<protein>
    <submittedName>
        <fullName evidence="9">ABC transporter permease</fullName>
    </submittedName>
</protein>
<dbReference type="EMBL" id="BAABJP010000036">
    <property type="protein sequence ID" value="GAA5166639.1"/>
    <property type="molecule type" value="Genomic_DNA"/>
</dbReference>
<evidence type="ECO:0000256" key="2">
    <source>
        <dbReference type="ARBA" id="ARBA00022448"/>
    </source>
</evidence>
<feature type="transmembrane region" description="Helical" evidence="8">
    <location>
        <begin position="229"/>
        <end position="247"/>
    </location>
</feature>
<dbReference type="Pfam" id="PF02653">
    <property type="entry name" value="BPD_transp_2"/>
    <property type="match status" value="1"/>
</dbReference>
<dbReference type="InterPro" id="IPR001851">
    <property type="entry name" value="ABC_transp_permease"/>
</dbReference>
<comment type="subcellular location">
    <subcellularLocation>
        <location evidence="1">Cell membrane</location>
        <topology evidence="1">Multi-pass membrane protein</topology>
    </subcellularLocation>
</comment>